<keyword evidence="5 9" id="KW-0332">GMP biosynthesis</keyword>
<dbReference type="Pfam" id="PF00117">
    <property type="entry name" value="GATase"/>
    <property type="match status" value="1"/>
</dbReference>
<sequence length="518" mass="57982">MTTITDTKELEKMIVLDFGSQYNQLITRRIREFGVYSELMPHTTTAEELKELNVKGIIFSGGPMSVYDEGSFSVDPEIFNLGIPIFGICYGMQLMTKMMGGEVSPSTNREYGKAEIHIEDRTAPLFTTLDEEETVWMSHGDLVTQAPEGFVVSATSAHCPIASMFNEQKNFHAVQFHPEVRHSVHGNDMLRNFTFNVCGFEGNWSISNFIDLEIAKIRETVGDKKVLLGLSGGVDSSVVGVLLQRAIGDQLTCIFVDHGLLRKGESEQVMESLVGKFGLNIIRVDAKERFMAKLKGVSDPEQKRKIIGNEFVYLFDDEATKLEGVEFLAQGTLYTDIIESGTATAQTIKSHHNVGGLPEDMQFKLIEPLNALFKDEVRELGMELGMPESLVWRQPFPGPGLGIRVIGELTEEKLEIVRDSDYILREEIAKAGLDRDIWQYFTVLPGFRSVGVMGDGRTYDYTVGIRAVTSIDGMTADFARIPWDVLQKISVRIVNEVKHVNRIVYDVTSKPPATVEWE</sequence>
<dbReference type="Pfam" id="PF00958">
    <property type="entry name" value="GMP_synt_C"/>
    <property type="match status" value="1"/>
</dbReference>
<dbReference type="FunFam" id="3.30.300.10:FF:000002">
    <property type="entry name" value="GMP synthase [glutamine-hydrolyzing]"/>
    <property type="match status" value="1"/>
</dbReference>
<dbReference type="NCBIfam" id="TIGR00888">
    <property type="entry name" value="guaA_Nterm"/>
    <property type="match status" value="1"/>
</dbReference>
<dbReference type="FunFam" id="3.40.50.880:FF:000001">
    <property type="entry name" value="GMP synthase [glutamine-hydrolyzing]"/>
    <property type="match status" value="1"/>
</dbReference>
<gene>
    <name evidence="9" type="primary">guaA</name>
    <name evidence="12" type="ORF">SAMN04488506_0202</name>
</gene>
<evidence type="ECO:0000313" key="12">
    <source>
        <dbReference type="EMBL" id="SFP99033.1"/>
    </source>
</evidence>
<evidence type="ECO:0000256" key="9">
    <source>
        <dbReference type="HAMAP-Rule" id="MF_00344"/>
    </source>
</evidence>
<dbReference type="InterPro" id="IPR029062">
    <property type="entry name" value="Class_I_gatase-like"/>
</dbReference>
<evidence type="ECO:0000256" key="8">
    <source>
        <dbReference type="ARBA" id="ARBA00022962"/>
    </source>
</evidence>
<dbReference type="AlphaFoldDB" id="A0A1I5UUW5"/>
<keyword evidence="13" id="KW-1185">Reference proteome</keyword>
<dbReference type="SUPFAM" id="SSF52402">
    <property type="entry name" value="Adenine nucleotide alpha hydrolases-like"/>
    <property type="match status" value="1"/>
</dbReference>
<evidence type="ECO:0000256" key="1">
    <source>
        <dbReference type="ARBA" id="ARBA00002332"/>
    </source>
</evidence>
<keyword evidence="8 9" id="KW-0315">Glutamine amidotransferase</keyword>
<dbReference type="GO" id="GO:0003921">
    <property type="term" value="F:GMP synthase activity"/>
    <property type="evidence" value="ECO:0007669"/>
    <property type="project" value="InterPro"/>
</dbReference>
<evidence type="ECO:0000256" key="7">
    <source>
        <dbReference type="ARBA" id="ARBA00022840"/>
    </source>
</evidence>
<dbReference type="FunFam" id="3.40.50.620:FF:000001">
    <property type="entry name" value="GMP synthase [glutamine-hydrolyzing]"/>
    <property type="match status" value="1"/>
</dbReference>
<dbReference type="SUPFAM" id="SSF54810">
    <property type="entry name" value="GMP synthetase C-terminal dimerisation domain"/>
    <property type="match status" value="1"/>
</dbReference>
<feature type="active site" description="Nucleophile" evidence="9">
    <location>
        <position position="89"/>
    </location>
</feature>
<dbReference type="InterPro" id="IPR001674">
    <property type="entry name" value="GMP_synth_C"/>
</dbReference>
<dbReference type="InterPro" id="IPR017926">
    <property type="entry name" value="GATASE"/>
</dbReference>
<dbReference type="InterPro" id="IPR022310">
    <property type="entry name" value="NAD/GMP_synthase"/>
</dbReference>
<dbReference type="NCBIfam" id="NF000848">
    <property type="entry name" value="PRK00074.1"/>
    <property type="match status" value="1"/>
</dbReference>
<dbReference type="EMBL" id="FOXW01000001">
    <property type="protein sequence ID" value="SFP99033.1"/>
    <property type="molecule type" value="Genomic_DNA"/>
</dbReference>
<dbReference type="PROSITE" id="PS51273">
    <property type="entry name" value="GATASE_TYPE_1"/>
    <property type="match status" value="1"/>
</dbReference>
<dbReference type="HAMAP" id="MF_00344">
    <property type="entry name" value="GMP_synthase"/>
    <property type="match status" value="1"/>
</dbReference>
<protein>
    <recommendedName>
        <fullName evidence="9">GMP synthase [glutamine-hydrolyzing]</fullName>
        <ecNumber evidence="9">6.3.5.2</ecNumber>
    </recommendedName>
    <alternativeName>
        <fullName evidence="9">GMP synthetase</fullName>
    </alternativeName>
    <alternativeName>
        <fullName evidence="9">Glutamine amidotransferase</fullName>
    </alternativeName>
</protein>
<keyword evidence="7 9" id="KW-0067">ATP-binding</keyword>
<evidence type="ECO:0000256" key="2">
    <source>
        <dbReference type="ARBA" id="ARBA00005153"/>
    </source>
</evidence>
<dbReference type="InterPro" id="IPR025777">
    <property type="entry name" value="GMPS_ATP_PPase_dom"/>
</dbReference>
<dbReference type="Proteomes" id="UP000199136">
    <property type="component" value="Unassembled WGS sequence"/>
</dbReference>
<dbReference type="PANTHER" id="PTHR11922">
    <property type="entry name" value="GMP SYNTHASE-RELATED"/>
    <property type="match status" value="1"/>
</dbReference>
<proteinExistence type="inferred from homology"/>
<dbReference type="PRINTS" id="PR00096">
    <property type="entry name" value="GATASE"/>
</dbReference>
<keyword evidence="6 9" id="KW-0658">Purine biosynthesis</keyword>
<evidence type="ECO:0000256" key="5">
    <source>
        <dbReference type="ARBA" id="ARBA00022749"/>
    </source>
</evidence>
<dbReference type="GO" id="GO:0005524">
    <property type="term" value="F:ATP binding"/>
    <property type="evidence" value="ECO:0007669"/>
    <property type="project" value="UniProtKB-UniRule"/>
</dbReference>
<dbReference type="InterPro" id="IPR014729">
    <property type="entry name" value="Rossmann-like_a/b/a_fold"/>
</dbReference>
<feature type="active site" evidence="9">
    <location>
        <position position="179"/>
    </location>
</feature>
<dbReference type="UniPathway" id="UPA00189">
    <property type="reaction ID" value="UER00296"/>
</dbReference>
<dbReference type="PROSITE" id="PS51553">
    <property type="entry name" value="GMPS_ATP_PPASE"/>
    <property type="match status" value="1"/>
</dbReference>
<dbReference type="STRING" id="82801.SAMN04488506_0202"/>
<dbReference type="NCBIfam" id="TIGR00884">
    <property type="entry name" value="guaA_Cterm"/>
    <property type="match status" value="1"/>
</dbReference>
<evidence type="ECO:0000256" key="4">
    <source>
        <dbReference type="ARBA" id="ARBA00022741"/>
    </source>
</evidence>
<evidence type="ECO:0000313" key="13">
    <source>
        <dbReference type="Proteomes" id="UP000199136"/>
    </source>
</evidence>
<dbReference type="Gene3D" id="3.40.50.620">
    <property type="entry name" value="HUPs"/>
    <property type="match status" value="1"/>
</dbReference>
<dbReference type="InterPro" id="IPR022955">
    <property type="entry name" value="GMP_synthase"/>
</dbReference>
<dbReference type="SUPFAM" id="SSF52317">
    <property type="entry name" value="Class I glutamine amidotransferase-like"/>
    <property type="match status" value="1"/>
</dbReference>
<dbReference type="Pfam" id="PF02540">
    <property type="entry name" value="NAD_synthase"/>
    <property type="match status" value="1"/>
</dbReference>
<evidence type="ECO:0000256" key="6">
    <source>
        <dbReference type="ARBA" id="ARBA00022755"/>
    </source>
</evidence>
<name>A0A1I5UUW5_9LACT</name>
<organism evidence="12 13">
    <name type="scientific">Desemzia incerta</name>
    <dbReference type="NCBI Taxonomy" id="82801"/>
    <lineage>
        <taxon>Bacteria</taxon>
        <taxon>Bacillati</taxon>
        <taxon>Bacillota</taxon>
        <taxon>Bacilli</taxon>
        <taxon>Lactobacillales</taxon>
        <taxon>Carnobacteriaceae</taxon>
        <taxon>Desemzia</taxon>
    </lineage>
</organism>
<feature type="domain" description="GMPS ATP-PPase" evidence="11">
    <location>
        <begin position="204"/>
        <end position="393"/>
    </location>
</feature>
<keyword evidence="4 9" id="KW-0547">Nucleotide-binding</keyword>
<evidence type="ECO:0000256" key="10">
    <source>
        <dbReference type="PROSITE-ProRule" id="PRU00886"/>
    </source>
</evidence>
<dbReference type="PANTHER" id="PTHR11922:SF2">
    <property type="entry name" value="GMP SYNTHASE [GLUTAMINE-HYDROLYZING]"/>
    <property type="match status" value="1"/>
</dbReference>
<reference evidence="12 13" key="1">
    <citation type="submission" date="2016-10" db="EMBL/GenBank/DDBJ databases">
        <authorList>
            <person name="de Groot N.N."/>
        </authorList>
    </citation>
    <scope>NUCLEOTIDE SEQUENCE [LARGE SCALE GENOMIC DNA]</scope>
    <source>
        <strain evidence="12 13">DSM 20581</strain>
    </source>
</reference>
<comment type="subunit">
    <text evidence="9">Homodimer.</text>
</comment>
<feature type="binding site" evidence="10">
    <location>
        <begin position="231"/>
        <end position="237"/>
    </location>
    <ligand>
        <name>ATP</name>
        <dbReference type="ChEBI" id="CHEBI:30616"/>
    </ligand>
</feature>
<comment type="catalytic activity">
    <reaction evidence="9">
        <text>XMP + L-glutamine + ATP + H2O = GMP + L-glutamate + AMP + diphosphate + 2 H(+)</text>
        <dbReference type="Rhea" id="RHEA:11680"/>
        <dbReference type="ChEBI" id="CHEBI:15377"/>
        <dbReference type="ChEBI" id="CHEBI:15378"/>
        <dbReference type="ChEBI" id="CHEBI:29985"/>
        <dbReference type="ChEBI" id="CHEBI:30616"/>
        <dbReference type="ChEBI" id="CHEBI:33019"/>
        <dbReference type="ChEBI" id="CHEBI:57464"/>
        <dbReference type="ChEBI" id="CHEBI:58115"/>
        <dbReference type="ChEBI" id="CHEBI:58359"/>
        <dbReference type="ChEBI" id="CHEBI:456215"/>
        <dbReference type="EC" id="6.3.5.2"/>
    </reaction>
</comment>
<dbReference type="InterPro" id="IPR004739">
    <property type="entry name" value="GMP_synth_GATase"/>
</dbReference>
<dbReference type="Gene3D" id="3.30.300.10">
    <property type="match status" value="1"/>
</dbReference>
<comment type="pathway">
    <text evidence="2 9">Purine metabolism; GMP biosynthesis; GMP from XMP (L-Gln route): step 1/1.</text>
</comment>
<feature type="active site" evidence="9">
    <location>
        <position position="177"/>
    </location>
</feature>
<dbReference type="GO" id="GO:0005829">
    <property type="term" value="C:cytosol"/>
    <property type="evidence" value="ECO:0007669"/>
    <property type="project" value="TreeGrafter"/>
</dbReference>
<dbReference type="CDD" id="cd01742">
    <property type="entry name" value="GATase1_GMP_Synthase"/>
    <property type="match status" value="1"/>
</dbReference>
<comment type="function">
    <text evidence="1 9">Catalyzes the synthesis of GMP from XMP.</text>
</comment>
<evidence type="ECO:0000259" key="11">
    <source>
        <dbReference type="PROSITE" id="PS51553"/>
    </source>
</evidence>
<keyword evidence="3 9" id="KW-0436">Ligase</keyword>
<evidence type="ECO:0000256" key="3">
    <source>
        <dbReference type="ARBA" id="ARBA00022598"/>
    </source>
</evidence>
<accession>A0A1I5UUW5</accession>
<dbReference type="CDD" id="cd01997">
    <property type="entry name" value="GMP_synthase_C"/>
    <property type="match status" value="1"/>
</dbReference>
<dbReference type="Gene3D" id="3.40.50.880">
    <property type="match status" value="1"/>
</dbReference>
<dbReference type="EC" id="6.3.5.2" evidence="9"/>